<gene>
    <name evidence="1" type="ORF">ACFSC2_15315</name>
</gene>
<name>A0ABW4HFY0_9FLAO</name>
<proteinExistence type="predicted"/>
<dbReference type="EMBL" id="JBHUDZ010000012">
    <property type="protein sequence ID" value="MFD1604110.1"/>
    <property type="molecule type" value="Genomic_DNA"/>
</dbReference>
<evidence type="ECO:0000313" key="2">
    <source>
        <dbReference type="Proteomes" id="UP001597138"/>
    </source>
</evidence>
<dbReference type="RefSeq" id="WP_379814505.1">
    <property type="nucleotide sequence ID" value="NZ_JBHUDZ010000012.1"/>
</dbReference>
<reference evidence="2" key="1">
    <citation type="journal article" date="2019" name="Int. J. Syst. Evol. Microbiol.">
        <title>The Global Catalogue of Microorganisms (GCM) 10K type strain sequencing project: providing services to taxonomists for standard genome sequencing and annotation.</title>
        <authorList>
            <consortium name="The Broad Institute Genomics Platform"/>
            <consortium name="The Broad Institute Genome Sequencing Center for Infectious Disease"/>
            <person name="Wu L."/>
            <person name="Ma J."/>
        </authorList>
    </citation>
    <scope>NUCLEOTIDE SEQUENCE [LARGE SCALE GENOMIC DNA]</scope>
    <source>
        <strain evidence="2">CCUG 70865</strain>
    </source>
</reference>
<evidence type="ECO:0008006" key="3">
    <source>
        <dbReference type="Google" id="ProtNLM"/>
    </source>
</evidence>
<accession>A0ABW4HFY0</accession>
<protein>
    <recommendedName>
        <fullName evidence="3">DUF4468 domain-containing protein</fullName>
    </recommendedName>
</protein>
<evidence type="ECO:0000313" key="1">
    <source>
        <dbReference type="EMBL" id="MFD1604110.1"/>
    </source>
</evidence>
<sequence length="228" mass="27012">MKKLILSILLYSFQIYGQNADLEKTINLIIAEITPNNFKYINLVEENLIEKEFDYSIQNYQKREMLSKDSLFPTELITTPQKEKNRISWKTFKLNNCKIYPEKDCERIVTNSKYFIEVKNKLEYDSIIKLNIPNTVIVITKLGEPKAALKRKKAVEKAEKEEQNMEDKSYFSFSVPVFSENKKYFRITIYENKKGNGEGSSKIYKIENDILTEIFEYNRWSTFRSIVN</sequence>
<keyword evidence="2" id="KW-1185">Reference proteome</keyword>
<comment type="caution">
    <text evidence="1">The sequence shown here is derived from an EMBL/GenBank/DDBJ whole genome shotgun (WGS) entry which is preliminary data.</text>
</comment>
<organism evidence="1 2">
    <name type="scientific">Flavobacterium artemisiae</name>
    <dbReference type="NCBI Taxonomy" id="2126556"/>
    <lineage>
        <taxon>Bacteria</taxon>
        <taxon>Pseudomonadati</taxon>
        <taxon>Bacteroidota</taxon>
        <taxon>Flavobacteriia</taxon>
        <taxon>Flavobacteriales</taxon>
        <taxon>Flavobacteriaceae</taxon>
        <taxon>Flavobacterium</taxon>
    </lineage>
</organism>
<dbReference type="Proteomes" id="UP001597138">
    <property type="component" value="Unassembled WGS sequence"/>
</dbReference>